<dbReference type="Proteomes" id="UP000218160">
    <property type="component" value="Chromosome 1"/>
</dbReference>
<keyword evidence="2" id="KW-1185">Reference proteome</keyword>
<protein>
    <recommendedName>
        <fullName evidence="3">Mobile element protein</fullName>
    </recommendedName>
</protein>
<proteinExistence type="predicted"/>
<gene>
    <name evidence="1" type="ORF">BTN50_0578</name>
</gene>
<dbReference type="EMBL" id="CP020660">
    <property type="protein sequence ID" value="ATF09105.1"/>
    <property type="molecule type" value="Genomic_DNA"/>
</dbReference>
<dbReference type="PANTHER" id="PTHR34631:SF3">
    <property type="entry name" value="ISSOD12 TRANSPOSASE TNPA_ISSOD12"/>
    <property type="match status" value="1"/>
</dbReference>
<reference evidence="2" key="1">
    <citation type="submission" date="2017-04" db="EMBL/GenBank/DDBJ databases">
        <title>Genome evolution of the luminous symbionts of deep sea anglerfish.</title>
        <authorList>
            <person name="Hendry T.A."/>
        </authorList>
    </citation>
    <scope>NUCLEOTIDE SEQUENCE [LARGE SCALE GENOMIC DNA]</scope>
</reference>
<dbReference type="AlphaFoldDB" id="A0A291B7Y2"/>
<evidence type="ECO:0000313" key="1">
    <source>
        <dbReference type="EMBL" id="ATF09105.1"/>
    </source>
</evidence>
<evidence type="ECO:0008006" key="3">
    <source>
        <dbReference type="Google" id="ProtNLM"/>
    </source>
</evidence>
<evidence type="ECO:0000313" key="2">
    <source>
        <dbReference type="Proteomes" id="UP000218160"/>
    </source>
</evidence>
<sequence>MHEIIAAELSASNVTDGKVPLSLLKQTRQKINEISAAGVYDTRQYYETVRIKRAVSLIPPKKGANFGERRYSHNLAVSYQKLCGSNEHCKIRYGYHKRSLLKRAMFRIKKLLGGILSLRDDNAQISETYCMIKALNKLTGLDMYKIKEIV</sequence>
<dbReference type="PANTHER" id="PTHR34631">
    <property type="match status" value="1"/>
</dbReference>
<dbReference type="KEGG" id="elux:BTN50_0578"/>
<accession>A0A291B7Y2</accession>
<dbReference type="InterPro" id="IPR053172">
    <property type="entry name" value="Tn903_transposase"/>
</dbReference>
<name>A0A291B7Y2_9GAMM</name>
<organism evidence="1 2">
    <name type="scientific">Candidatus Enterovibrio altilux</name>
    <dbReference type="NCBI Taxonomy" id="1927128"/>
    <lineage>
        <taxon>Bacteria</taxon>
        <taxon>Pseudomonadati</taxon>
        <taxon>Pseudomonadota</taxon>
        <taxon>Gammaproteobacteria</taxon>
        <taxon>Vibrionales</taxon>
        <taxon>Vibrionaceae</taxon>
        <taxon>Enterovibrio</taxon>
    </lineage>
</organism>